<proteinExistence type="predicted"/>
<keyword evidence="1" id="KW-0472">Membrane</keyword>
<keyword evidence="1" id="KW-0812">Transmembrane</keyword>
<dbReference type="EMBL" id="JANIBM010000003">
    <property type="protein sequence ID" value="MCQ8180185.1"/>
    <property type="molecule type" value="Genomic_DNA"/>
</dbReference>
<accession>A0ABT1UER0</accession>
<protein>
    <submittedName>
        <fullName evidence="2">DUF2905 domain-containing protein</fullName>
    </submittedName>
</protein>
<comment type="caution">
    <text evidence="2">The sequence shown here is derived from an EMBL/GenBank/DDBJ whole genome shotgun (WGS) entry which is preliminary data.</text>
</comment>
<evidence type="ECO:0000256" key="1">
    <source>
        <dbReference type="SAM" id="Phobius"/>
    </source>
</evidence>
<feature type="transmembrane region" description="Helical" evidence="1">
    <location>
        <begin position="46"/>
        <end position="69"/>
    </location>
</feature>
<gene>
    <name evidence="2" type="ORF">NP603_03605</name>
</gene>
<keyword evidence="1" id="KW-1133">Transmembrane helix</keyword>
<dbReference type="RefSeq" id="WP_256609561.1">
    <property type="nucleotide sequence ID" value="NZ_JANIBM010000003.1"/>
</dbReference>
<dbReference type="InterPro" id="IPR021320">
    <property type="entry name" value="DUF2905"/>
</dbReference>
<dbReference type="Proteomes" id="UP001524569">
    <property type="component" value="Unassembled WGS sequence"/>
</dbReference>
<dbReference type="Pfam" id="PF11146">
    <property type="entry name" value="DUF2905"/>
    <property type="match status" value="1"/>
</dbReference>
<reference evidence="2 3" key="1">
    <citation type="submission" date="2022-07" db="EMBL/GenBank/DDBJ databases">
        <title>Methylomonas rivi sp. nov., Methylomonas rosea sp. nov., Methylomonas aureus sp. nov. and Methylomonas subterranea sp. nov., four novel methanotrophs isolated from a freshwater creek and the deep terrestrial subsurface.</title>
        <authorList>
            <person name="Abin C."/>
            <person name="Sankaranarayanan K."/>
            <person name="Garner C."/>
            <person name="Sindelar R."/>
            <person name="Kotary K."/>
            <person name="Garner R."/>
            <person name="Barclay S."/>
            <person name="Lawson P."/>
            <person name="Krumholz L."/>
        </authorList>
    </citation>
    <scope>NUCLEOTIDE SEQUENCE [LARGE SCALE GENOMIC DNA]</scope>
    <source>
        <strain evidence="2 3">SURF-1</strain>
    </source>
</reference>
<dbReference type="PANTHER" id="PTHR36443:SF1">
    <property type="entry name" value="BSR5223 PROTEIN"/>
    <property type="match status" value="1"/>
</dbReference>
<sequence>MEPGKALISIGALILAVGLAINYAPWLVSWFGKLPGDIRIQNKNSFVFIPITSMIVVSLLITVLANLFFRK</sequence>
<keyword evidence="3" id="KW-1185">Reference proteome</keyword>
<name>A0ABT1UER0_9GAMM</name>
<evidence type="ECO:0000313" key="3">
    <source>
        <dbReference type="Proteomes" id="UP001524569"/>
    </source>
</evidence>
<organism evidence="2 3">
    <name type="scientific">Methylomonas aurea</name>
    <dbReference type="NCBI Taxonomy" id="2952224"/>
    <lineage>
        <taxon>Bacteria</taxon>
        <taxon>Pseudomonadati</taxon>
        <taxon>Pseudomonadota</taxon>
        <taxon>Gammaproteobacteria</taxon>
        <taxon>Methylococcales</taxon>
        <taxon>Methylococcaceae</taxon>
        <taxon>Methylomonas</taxon>
    </lineage>
</organism>
<feature type="transmembrane region" description="Helical" evidence="1">
    <location>
        <begin position="7"/>
        <end position="26"/>
    </location>
</feature>
<dbReference type="PANTHER" id="PTHR36443">
    <property type="entry name" value="BSR5223 PROTEIN"/>
    <property type="match status" value="1"/>
</dbReference>
<evidence type="ECO:0000313" key="2">
    <source>
        <dbReference type="EMBL" id="MCQ8180185.1"/>
    </source>
</evidence>